<organism evidence="2 3">
    <name type="scientific">Natronocella acetinitrilica</name>
    <dbReference type="NCBI Taxonomy" id="414046"/>
    <lineage>
        <taxon>Bacteria</taxon>
        <taxon>Pseudomonadati</taxon>
        <taxon>Pseudomonadota</taxon>
        <taxon>Gammaproteobacteria</taxon>
        <taxon>Chromatiales</taxon>
        <taxon>Ectothiorhodospiraceae</taxon>
        <taxon>Natronocella</taxon>
    </lineage>
</organism>
<dbReference type="PANTHER" id="PTHR11102:SF160">
    <property type="entry name" value="ERAD-ASSOCIATED E3 UBIQUITIN-PROTEIN LIGASE COMPONENT HRD3"/>
    <property type="match status" value="1"/>
</dbReference>
<dbReference type="Pfam" id="PF08238">
    <property type="entry name" value="Sel1"/>
    <property type="match status" value="5"/>
</dbReference>
<dbReference type="AlphaFoldDB" id="A0AAE3KI49"/>
<keyword evidence="3" id="KW-1185">Reference proteome</keyword>
<dbReference type="InterPro" id="IPR011990">
    <property type="entry name" value="TPR-like_helical_dom_sf"/>
</dbReference>
<sequence>MWLRCLPLALLLICGLATATPPQWTDAADETYATDERARIGVDHLEANGDYEAAYPWFLSAAEDGSPLASANLGWFYEEGLGVEQDGDRAVHWYGRAAETGAVRYSLHVAWIYLEGRLVGRDRAQAEQWFRFGIERDLPQAKLALGSVYYADILGGREGLGPEAEALLLDALEDGMVYATRFLGRMYLDGIGVERDVARGLSAVRLGAESRDPDMQSLLALLLARGDVIEADPVEANKWAALAAAAGDEQAAELQHTLEQTMLSDDEKAESLERARVWAEEQSVPAP</sequence>
<dbReference type="RefSeq" id="WP_253484834.1">
    <property type="nucleotide sequence ID" value="NZ_JALJXV010000013.1"/>
</dbReference>
<dbReference type="Proteomes" id="UP001205843">
    <property type="component" value="Unassembled WGS sequence"/>
</dbReference>
<dbReference type="Gene3D" id="1.25.40.10">
    <property type="entry name" value="Tetratricopeptide repeat domain"/>
    <property type="match status" value="2"/>
</dbReference>
<dbReference type="PANTHER" id="PTHR11102">
    <property type="entry name" value="SEL-1-LIKE PROTEIN"/>
    <property type="match status" value="1"/>
</dbReference>
<name>A0AAE3KI49_9GAMM</name>
<evidence type="ECO:0000313" key="2">
    <source>
        <dbReference type="EMBL" id="MCP1677017.1"/>
    </source>
</evidence>
<dbReference type="EMBL" id="JALJXV010000013">
    <property type="protein sequence ID" value="MCP1677017.1"/>
    <property type="molecule type" value="Genomic_DNA"/>
</dbReference>
<evidence type="ECO:0000256" key="1">
    <source>
        <dbReference type="SAM" id="SignalP"/>
    </source>
</evidence>
<feature type="signal peptide" evidence="1">
    <location>
        <begin position="1"/>
        <end position="19"/>
    </location>
</feature>
<reference evidence="2" key="1">
    <citation type="submission" date="2022-03" db="EMBL/GenBank/DDBJ databases">
        <title>Genomic Encyclopedia of Type Strains, Phase III (KMG-III): the genomes of soil and plant-associated and newly described type strains.</title>
        <authorList>
            <person name="Whitman W."/>
        </authorList>
    </citation>
    <scope>NUCLEOTIDE SEQUENCE</scope>
    <source>
        <strain evidence="2">ANL 6-2</strain>
    </source>
</reference>
<keyword evidence="1" id="KW-0732">Signal</keyword>
<accession>A0AAE3KI49</accession>
<gene>
    <name evidence="2" type="ORF">J2T57_004191</name>
</gene>
<dbReference type="InterPro" id="IPR050767">
    <property type="entry name" value="Sel1_AlgK"/>
</dbReference>
<dbReference type="InterPro" id="IPR006597">
    <property type="entry name" value="Sel1-like"/>
</dbReference>
<comment type="caution">
    <text evidence="2">The sequence shown here is derived from an EMBL/GenBank/DDBJ whole genome shotgun (WGS) entry which is preliminary data.</text>
</comment>
<dbReference type="SMART" id="SM00671">
    <property type="entry name" value="SEL1"/>
    <property type="match status" value="4"/>
</dbReference>
<evidence type="ECO:0000313" key="3">
    <source>
        <dbReference type="Proteomes" id="UP001205843"/>
    </source>
</evidence>
<proteinExistence type="predicted"/>
<dbReference type="SUPFAM" id="SSF81901">
    <property type="entry name" value="HCP-like"/>
    <property type="match status" value="1"/>
</dbReference>
<protein>
    <submittedName>
        <fullName evidence="2">TPR repeat protein</fullName>
    </submittedName>
</protein>
<feature type="chain" id="PRO_5042014185" evidence="1">
    <location>
        <begin position="20"/>
        <end position="287"/>
    </location>
</feature>